<organism evidence="2 3">
    <name type="scientific">Colletotrichum tanaceti</name>
    <dbReference type="NCBI Taxonomy" id="1306861"/>
    <lineage>
        <taxon>Eukaryota</taxon>
        <taxon>Fungi</taxon>
        <taxon>Dikarya</taxon>
        <taxon>Ascomycota</taxon>
        <taxon>Pezizomycotina</taxon>
        <taxon>Sordariomycetes</taxon>
        <taxon>Hypocreomycetidae</taxon>
        <taxon>Glomerellales</taxon>
        <taxon>Glomerellaceae</taxon>
        <taxon>Colletotrichum</taxon>
        <taxon>Colletotrichum destructivum species complex</taxon>
    </lineage>
</organism>
<dbReference type="Proteomes" id="UP000310108">
    <property type="component" value="Unassembled WGS sequence"/>
</dbReference>
<evidence type="ECO:0000313" key="2">
    <source>
        <dbReference type="EMBL" id="TKW49353.1"/>
    </source>
</evidence>
<dbReference type="PROSITE" id="PS51257">
    <property type="entry name" value="PROKAR_LIPOPROTEIN"/>
    <property type="match status" value="1"/>
</dbReference>
<feature type="signal peptide" evidence="1">
    <location>
        <begin position="1"/>
        <end position="18"/>
    </location>
</feature>
<gene>
    <name evidence="2" type="ORF">CTA1_6055</name>
</gene>
<name>A0A4U6X368_9PEZI</name>
<sequence length="78" mass="8284">MRFTSAFVVASMALGAMAGCNRDAGVCRSSVIQINKGLTDGWVCDRAEDFPCQTDCDTIGGRATSTTTKILKCCRPVC</sequence>
<dbReference type="EMBL" id="PJEX01000560">
    <property type="protein sequence ID" value="TKW49353.1"/>
    <property type="molecule type" value="Genomic_DNA"/>
</dbReference>
<accession>A0A4U6X368</accession>
<dbReference type="AlphaFoldDB" id="A0A4U6X368"/>
<comment type="caution">
    <text evidence="2">The sequence shown here is derived from an EMBL/GenBank/DDBJ whole genome shotgun (WGS) entry which is preliminary data.</text>
</comment>
<protein>
    <submittedName>
        <fullName evidence="2">Uncharacterized protein</fullName>
    </submittedName>
</protein>
<evidence type="ECO:0000256" key="1">
    <source>
        <dbReference type="SAM" id="SignalP"/>
    </source>
</evidence>
<reference evidence="2 3" key="1">
    <citation type="journal article" date="2019" name="PLoS ONE">
        <title>Comparative genome analysis indicates high evolutionary potential of pathogenicity genes in Colletotrichum tanaceti.</title>
        <authorList>
            <person name="Lelwala R.V."/>
            <person name="Korhonen P.K."/>
            <person name="Young N.D."/>
            <person name="Scott J.B."/>
            <person name="Ades P.A."/>
            <person name="Gasser R.B."/>
            <person name="Taylor P.W.J."/>
        </authorList>
    </citation>
    <scope>NUCLEOTIDE SEQUENCE [LARGE SCALE GENOMIC DNA]</scope>
    <source>
        <strain evidence="2">BRIP57314</strain>
    </source>
</reference>
<proteinExistence type="predicted"/>
<keyword evidence="1" id="KW-0732">Signal</keyword>
<evidence type="ECO:0000313" key="3">
    <source>
        <dbReference type="Proteomes" id="UP000310108"/>
    </source>
</evidence>
<feature type="chain" id="PRO_5020464543" evidence="1">
    <location>
        <begin position="19"/>
        <end position="78"/>
    </location>
</feature>
<keyword evidence="3" id="KW-1185">Reference proteome</keyword>